<dbReference type="GeneTree" id="ENSGT00940000163737"/>
<dbReference type="SUPFAM" id="SSF56219">
    <property type="entry name" value="DNase I-like"/>
    <property type="match status" value="1"/>
</dbReference>
<keyword evidence="1" id="KW-0732">Signal</keyword>
<dbReference type="CDD" id="cd01650">
    <property type="entry name" value="RT_nLTR_like"/>
    <property type="match status" value="1"/>
</dbReference>
<dbReference type="InterPro" id="IPR036691">
    <property type="entry name" value="Endo/exonu/phosph_ase_sf"/>
</dbReference>
<dbReference type="InterPro" id="IPR005135">
    <property type="entry name" value="Endo/exonuclease/phosphatase"/>
</dbReference>
<accession>A0A3B3HQ43</accession>
<dbReference type="Bgee" id="ENSORLG00000024845">
    <property type="expression patterns" value="Expressed in heart and 12 other cell types or tissues"/>
</dbReference>
<dbReference type="PANTHER" id="PTHR19446">
    <property type="entry name" value="REVERSE TRANSCRIPTASES"/>
    <property type="match status" value="1"/>
</dbReference>
<reference evidence="3" key="3">
    <citation type="submission" date="2025-09" db="UniProtKB">
        <authorList>
            <consortium name="Ensembl"/>
        </authorList>
    </citation>
    <scope>IDENTIFICATION</scope>
    <source>
        <strain evidence="3">Hd-rR</strain>
    </source>
</reference>
<proteinExistence type="predicted"/>
<dbReference type="CDD" id="cd09076">
    <property type="entry name" value="L1-EN"/>
    <property type="match status" value="1"/>
</dbReference>
<dbReference type="Proteomes" id="UP000001038">
    <property type="component" value="Chromosome 4"/>
</dbReference>
<evidence type="ECO:0000313" key="3">
    <source>
        <dbReference type="Ensembl" id="ENSORLP00000034014.1"/>
    </source>
</evidence>
<name>A0A3B3HQ43_ORYLA</name>
<evidence type="ECO:0000259" key="2">
    <source>
        <dbReference type="PROSITE" id="PS50878"/>
    </source>
</evidence>
<feature type="domain" description="Reverse transcriptase" evidence="2">
    <location>
        <begin position="516"/>
        <end position="789"/>
    </location>
</feature>
<reference evidence="3" key="2">
    <citation type="submission" date="2025-08" db="UniProtKB">
        <authorList>
            <consortium name="Ensembl"/>
        </authorList>
    </citation>
    <scope>IDENTIFICATION</scope>
    <source>
        <strain evidence="3">Hd-rR</strain>
    </source>
</reference>
<protein>
    <recommendedName>
        <fullName evidence="2">Reverse transcriptase domain-containing protein</fullName>
    </recommendedName>
</protein>
<evidence type="ECO:0000256" key="1">
    <source>
        <dbReference type="SAM" id="SignalP"/>
    </source>
</evidence>
<dbReference type="InterPro" id="IPR043502">
    <property type="entry name" value="DNA/RNA_pol_sf"/>
</dbReference>
<dbReference type="Gene3D" id="3.60.10.10">
    <property type="entry name" value="Endonuclease/exonuclease/phosphatase"/>
    <property type="match status" value="1"/>
</dbReference>
<dbReference type="Pfam" id="PF00078">
    <property type="entry name" value="RVT_1"/>
    <property type="match status" value="1"/>
</dbReference>
<dbReference type="GO" id="GO:0003824">
    <property type="term" value="F:catalytic activity"/>
    <property type="evidence" value="ECO:0007669"/>
    <property type="project" value="InterPro"/>
</dbReference>
<feature type="chain" id="PRO_5017297010" description="Reverse transcriptase domain-containing protein" evidence="1">
    <location>
        <begin position="22"/>
        <end position="1314"/>
    </location>
</feature>
<feature type="signal peptide" evidence="1">
    <location>
        <begin position="1"/>
        <end position="21"/>
    </location>
</feature>
<keyword evidence="4" id="KW-1185">Reference proteome</keyword>
<reference evidence="3 4" key="1">
    <citation type="journal article" date="2007" name="Nature">
        <title>The medaka draft genome and insights into vertebrate genome evolution.</title>
        <authorList>
            <person name="Kasahara M."/>
            <person name="Naruse K."/>
            <person name="Sasaki S."/>
            <person name="Nakatani Y."/>
            <person name="Qu W."/>
            <person name="Ahsan B."/>
            <person name="Yamada T."/>
            <person name="Nagayasu Y."/>
            <person name="Doi K."/>
            <person name="Kasai Y."/>
            <person name="Jindo T."/>
            <person name="Kobayashi D."/>
            <person name="Shimada A."/>
            <person name="Toyoda A."/>
            <person name="Kuroki Y."/>
            <person name="Fujiyama A."/>
            <person name="Sasaki T."/>
            <person name="Shimizu A."/>
            <person name="Asakawa S."/>
            <person name="Shimizu N."/>
            <person name="Hashimoto S."/>
            <person name="Yang J."/>
            <person name="Lee Y."/>
            <person name="Matsushima K."/>
            <person name="Sugano S."/>
            <person name="Sakaizumi M."/>
            <person name="Narita T."/>
            <person name="Ohishi K."/>
            <person name="Haga S."/>
            <person name="Ohta F."/>
            <person name="Nomoto H."/>
            <person name="Nogata K."/>
            <person name="Morishita T."/>
            <person name="Endo T."/>
            <person name="Shin-I T."/>
            <person name="Takeda H."/>
            <person name="Morishita S."/>
            <person name="Kohara Y."/>
        </authorList>
    </citation>
    <scope>NUCLEOTIDE SEQUENCE [LARGE SCALE GENOMIC DNA]</scope>
    <source>
        <strain evidence="3 4">Hd-rR</strain>
    </source>
</reference>
<evidence type="ECO:0000313" key="4">
    <source>
        <dbReference type="Proteomes" id="UP000001038"/>
    </source>
</evidence>
<sequence length="1314" mass="148079">MTVCVWMILFLLFSSLFLLHSMFTFKAGSLNINGGRDAEKRAIIKDIFEDKALDILFLQETHSDVLTEAVWALWWRGQSFFSHGTVFSAGVAVLFSPRLSLNILSVSEVAAGRFLTVRVELNGFKFCLINFYAPAEGAHRIPFFLTLEDFLKNCDPGDVIVMGGDWNCTLDFTLGRTGAEPHFQSSSVLSKIVSDSSLVDVWRLNNPQTRQYTWARNVGGKLSLARLDRFYITDSFRNRVYGCSIYPVAFSDHHMITLELHLGSSTKGSSYWHFNVKLLLDRVFCEKFEFFWELWRCRRSDFVSVSQWWEVGKAQIRVFCQQYTSHSTVATKRAISALEKEISGLENTCSTHSASQGQLLNSRRGELSSFLRERAKGALVRARFITIRDMDAPTSFFFNLEKSVSRKKQMVCLRLLDGTVTTSPAAMRTLAVDFYSGLFGKEDCDSDCVDQLMEGLPRLSDADRDLLDSTISMEELTAAVGQMALGRSPGLDGLPADFYKHFWKCLGPDLLEVFKDCSQTGLLPFSCRHAVLSLLPKKGDLTLLKNWRPLALLCTDYKLLSKVLSNRLKNVLGVIIHRDQSYCVPDRSIMDNLFLVRDLFDVCKHCDTSVGLLSLDQEKAFDRVDHIYLFSALRAFGFGEFFTSLLALLYKEAFCLVKIGGGLSRPVMVQRGIRQGCPLSGQLYAIAIEPFLHRLRTLLTGLMLPEMSHKPSLVVSAYADDVTVFVRHQADIDSLCNVLDLFQRASSAKVNWGKSTALLLGRWSGSTLPLLPGNLDWGTEGMKFLGVYLGSDVFQKKNWEGVMERVCARLSKWKYLLLQLSFRGRVLVVNNLVASTLWHSMMVLPPPASLITALQKTVVDFFWSGHHWLRAAILYLPVEEGGQGLIDISARVAAFRLRTAQRLLHGFGLPWLDTACVLLRKAGGYGFDKHLFLPQLHTLDLTGLSPFYCSVLQAWRLLLCKREIVSTPGIWLFEEPIFGNDLLDSQILVSATMKSKLRDAGCVKLGHLLMTPAPELSAFTGIRSLRTLENLVKEICLSLPVSYQTYVMDPIASSQWVDGVDFIFPPLQVSPACEGWQEDGTKLLSWTTPQIGTFETIGKKALYLLCVKVLNLRSLMDVRVSRWAELFGTGSSPRGCWRSLYKAPVEKRVGDLQWRVVHGIIATNRYLVHLNPGAGDGCPFCSVAETVEHLFLQCQRLTGLFSLLRSFFEGLGEQFSSVCFIYGPKYLARKRRVHVLLNFLSGEAKLAVWLTRKNRIRGVGSDDVLFLFKRLLVARLNVEFGFYRLTHALDVFENIWAVQNVLCFVKDDSLVVNF</sequence>
<dbReference type="SUPFAM" id="SSF56672">
    <property type="entry name" value="DNA/RNA polymerases"/>
    <property type="match status" value="1"/>
</dbReference>
<organism evidence="3 4">
    <name type="scientific">Oryzias latipes</name>
    <name type="common">Japanese rice fish</name>
    <name type="synonym">Japanese killifish</name>
    <dbReference type="NCBI Taxonomy" id="8090"/>
    <lineage>
        <taxon>Eukaryota</taxon>
        <taxon>Metazoa</taxon>
        <taxon>Chordata</taxon>
        <taxon>Craniata</taxon>
        <taxon>Vertebrata</taxon>
        <taxon>Euteleostomi</taxon>
        <taxon>Actinopterygii</taxon>
        <taxon>Neopterygii</taxon>
        <taxon>Teleostei</taxon>
        <taxon>Neoteleostei</taxon>
        <taxon>Acanthomorphata</taxon>
        <taxon>Ovalentaria</taxon>
        <taxon>Atherinomorphae</taxon>
        <taxon>Beloniformes</taxon>
        <taxon>Adrianichthyidae</taxon>
        <taxon>Oryziinae</taxon>
        <taxon>Oryzias</taxon>
    </lineage>
</organism>
<dbReference type="InterPro" id="IPR000477">
    <property type="entry name" value="RT_dom"/>
</dbReference>
<dbReference type="Pfam" id="PF03372">
    <property type="entry name" value="Exo_endo_phos"/>
    <property type="match status" value="1"/>
</dbReference>
<dbReference type="InParanoid" id="A0A3B3HQ43"/>
<dbReference type="PROSITE" id="PS50878">
    <property type="entry name" value="RT_POL"/>
    <property type="match status" value="1"/>
</dbReference>
<dbReference type="Ensembl" id="ENSORLT00000041953.1">
    <property type="protein sequence ID" value="ENSORLP00000034014.1"/>
    <property type="gene ID" value="ENSORLG00000024845.1"/>
</dbReference>
<dbReference type="STRING" id="8090.ENSORLP00000034014"/>